<proteinExistence type="predicted"/>
<evidence type="ECO:0000313" key="1">
    <source>
        <dbReference type="EMBL" id="SEB71292.1"/>
    </source>
</evidence>
<organism evidence="1 2">
    <name type="scientific">Arthrobacter woluwensis</name>
    <dbReference type="NCBI Taxonomy" id="156980"/>
    <lineage>
        <taxon>Bacteria</taxon>
        <taxon>Bacillati</taxon>
        <taxon>Actinomycetota</taxon>
        <taxon>Actinomycetes</taxon>
        <taxon>Micrococcales</taxon>
        <taxon>Micrococcaceae</taxon>
        <taxon>Arthrobacter</taxon>
    </lineage>
</organism>
<name>A0A1H4LLZ4_9MICC</name>
<reference evidence="1 2" key="1">
    <citation type="submission" date="2016-10" db="EMBL/GenBank/DDBJ databases">
        <authorList>
            <person name="de Groot N.N."/>
        </authorList>
    </citation>
    <scope>NUCLEOTIDE SEQUENCE [LARGE SCALE GENOMIC DNA]</scope>
    <source>
        <strain evidence="1 2">DSM 10495</strain>
    </source>
</reference>
<evidence type="ECO:0000313" key="2">
    <source>
        <dbReference type="Proteomes" id="UP000182652"/>
    </source>
</evidence>
<dbReference type="Proteomes" id="UP000182652">
    <property type="component" value="Unassembled WGS sequence"/>
</dbReference>
<dbReference type="STRING" id="156980.SAMN04489745_1041"/>
<protein>
    <submittedName>
        <fullName evidence="1">Uncharacterized protein</fullName>
    </submittedName>
</protein>
<sequence>MDDVIAVGVFVLLSGAMVWLASAIDKVVGRK</sequence>
<dbReference type="EMBL" id="FNSN01000003">
    <property type="protein sequence ID" value="SEB71292.1"/>
    <property type="molecule type" value="Genomic_DNA"/>
</dbReference>
<keyword evidence="2" id="KW-1185">Reference proteome</keyword>
<accession>A0A1H4LLZ4</accession>
<gene>
    <name evidence="1" type="ORF">SAMN04489745_1041</name>
</gene>
<dbReference type="AlphaFoldDB" id="A0A1H4LLZ4"/>